<keyword evidence="9" id="KW-1133">Transmembrane helix</keyword>
<evidence type="ECO:0000259" key="10">
    <source>
        <dbReference type="Pfam" id="PF02518"/>
    </source>
</evidence>
<evidence type="ECO:0000256" key="5">
    <source>
        <dbReference type="ARBA" id="ARBA00022741"/>
    </source>
</evidence>
<evidence type="ECO:0000313" key="13">
    <source>
        <dbReference type="Proteomes" id="UP001519325"/>
    </source>
</evidence>
<name>A0ABS4QE06_9NOCA</name>
<evidence type="ECO:0000256" key="9">
    <source>
        <dbReference type="SAM" id="Phobius"/>
    </source>
</evidence>
<evidence type="ECO:0000256" key="6">
    <source>
        <dbReference type="ARBA" id="ARBA00022777"/>
    </source>
</evidence>
<dbReference type="PANTHER" id="PTHR24421:SF10">
    <property type="entry name" value="NITRATE_NITRITE SENSOR PROTEIN NARQ"/>
    <property type="match status" value="1"/>
</dbReference>
<comment type="caution">
    <text evidence="12">The sequence shown here is derived from an EMBL/GenBank/DDBJ whole genome shotgun (WGS) entry which is preliminary data.</text>
</comment>
<keyword evidence="6 12" id="KW-0418">Kinase</keyword>
<dbReference type="EMBL" id="JAGGMR010000001">
    <property type="protein sequence ID" value="MBP2189930.1"/>
    <property type="molecule type" value="Genomic_DNA"/>
</dbReference>
<evidence type="ECO:0000313" key="12">
    <source>
        <dbReference type="EMBL" id="MBP2189930.1"/>
    </source>
</evidence>
<evidence type="ECO:0000256" key="3">
    <source>
        <dbReference type="ARBA" id="ARBA00022553"/>
    </source>
</evidence>
<dbReference type="InterPro" id="IPR011712">
    <property type="entry name" value="Sig_transdc_His_kin_sub3_dim/P"/>
</dbReference>
<keyword evidence="8" id="KW-0902">Two-component regulatory system</keyword>
<dbReference type="GO" id="GO:0016301">
    <property type="term" value="F:kinase activity"/>
    <property type="evidence" value="ECO:0007669"/>
    <property type="project" value="UniProtKB-KW"/>
</dbReference>
<sequence>MDVTQAGGSPVSARPARMLPTAGRIRDRLAALRRHPIAVLRANMAELSFDYPPTVMMWAEAVCLLLCVGAIVQRYMAFGPAMPWLVLWIAVALWALLTLPTLYLVGRAPSPLLLAPTALIGAAVFLVKPVPADFAPFILILAVGEYAAIMPKRWSALYAVVAVAELIAFDAAGHIVWGSSGARLAGIQMYSLGIGLGLMCGMMLHYQRKFLYQERESQQIRTIQAADEERRRIAREVHDVIAHSLSITLLHLTGARHALQTDRDVDDAVEALVDAERLGRQAMADIRRTVGLLDARPSNSAPEPGVTDIESLIGDFVRAGLDIRYTGAEDLSAVSAAVGLALYRISQESLANVVKHAPGAETTVRLQVDSAAATLTVDNTLPGGSTPRHGKGMGLTGMRQRTELLGGRMAAGRVGDRWSVHVEFPLTAMRNCWLPDALSDTKTAVRAGIGMLGLGASDPATVAREGT</sequence>
<evidence type="ECO:0000256" key="8">
    <source>
        <dbReference type="ARBA" id="ARBA00023012"/>
    </source>
</evidence>
<evidence type="ECO:0000256" key="2">
    <source>
        <dbReference type="ARBA" id="ARBA00012438"/>
    </source>
</evidence>
<feature type="transmembrane region" description="Helical" evidence="9">
    <location>
        <begin position="84"/>
        <end position="106"/>
    </location>
</feature>
<evidence type="ECO:0000256" key="7">
    <source>
        <dbReference type="ARBA" id="ARBA00022840"/>
    </source>
</evidence>
<keyword evidence="7" id="KW-0067">ATP-binding</keyword>
<comment type="catalytic activity">
    <reaction evidence="1">
        <text>ATP + protein L-histidine = ADP + protein N-phospho-L-histidine.</text>
        <dbReference type="EC" id="2.7.13.3"/>
    </reaction>
</comment>
<dbReference type="InterPro" id="IPR050482">
    <property type="entry name" value="Sensor_HK_TwoCompSys"/>
</dbReference>
<feature type="transmembrane region" description="Helical" evidence="9">
    <location>
        <begin position="118"/>
        <end position="144"/>
    </location>
</feature>
<dbReference type="Pfam" id="PF07730">
    <property type="entry name" value="HisKA_3"/>
    <property type="match status" value="1"/>
</dbReference>
<dbReference type="Pfam" id="PF02518">
    <property type="entry name" value="HATPase_c"/>
    <property type="match status" value="1"/>
</dbReference>
<dbReference type="Gene3D" id="3.30.565.10">
    <property type="entry name" value="Histidine kinase-like ATPase, C-terminal domain"/>
    <property type="match status" value="1"/>
</dbReference>
<organism evidence="12 13">
    <name type="scientific">Nocardia goodfellowii</name>
    <dbReference type="NCBI Taxonomy" id="882446"/>
    <lineage>
        <taxon>Bacteria</taxon>
        <taxon>Bacillati</taxon>
        <taxon>Actinomycetota</taxon>
        <taxon>Actinomycetes</taxon>
        <taxon>Mycobacteriales</taxon>
        <taxon>Nocardiaceae</taxon>
        <taxon>Nocardia</taxon>
    </lineage>
</organism>
<dbReference type="PANTHER" id="PTHR24421">
    <property type="entry name" value="NITRATE/NITRITE SENSOR PROTEIN NARX-RELATED"/>
    <property type="match status" value="1"/>
</dbReference>
<keyword evidence="9" id="KW-0472">Membrane</keyword>
<feature type="transmembrane region" description="Helical" evidence="9">
    <location>
        <begin position="55"/>
        <end position="72"/>
    </location>
</feature>
<accession>A0ABS4QE06</accession>
<feature type="domain" description="Signal transduction histidine kinase subgroup 3 dimerisation and phosphoacceptor" evidence="11">
    <location>
        <begin position="229"/>
        <end position="294"/>
    </location>
</feature>
<dbReference type="InterPro" id="IPR036890">
    <property type="entry name" value="HATPase_C_sf"/>
</dbReference>
<dbReference type="CDD" id="cd16917">
    <property type="entry name" value="HATPase_UhpB-NarQ-NarX-like"/>
    <property type="match status" value="1"/>
</dbReference>
<proteinExistence type="predicted"/>
<dbReference type="RefSeq" id="WP_209889331.1">
    <property type="nucleotide sequence ID" value="NZ_JAGGMR010000001.1"/>
</dbReference>
<feature type="transmembrane region" description="Helical" evidence="9">
    <location>
        <begin position="156"/>
        <end position="177"/>
    </location>
</feature>
<dbReference type="EC" id="2.7.13.3" evidence="2"/>
<keyword evidence="3" id="KW-0597">Phosphoprotein</keyword>
<keyword evidence="9" id="KW-0812">Transmembrane</keyword>
<evidence type="ECO:0000256" key="4">
    <source>
        <dbReference type="ARBA" id="ARBA00022679"/>
    </source>
</evidence>
<protein>
    <recommendedName>
        <fullName evidence="2">histidine kinase</fullName>
        <ecNumber evidence="2">2.7.13.3</ecNumber>
    </recommendedName>
</protein>
<dbReference type="Proteomes" id="UP001519325">
    <property type="component" value="Unassembled WGS sequence"/>
</dbReference>
<feature type="domain" description="Histidine kinase/HSP90-like ATPase" evidence="10">
    <location>
        <begin position="340"/>
        <end position="426"/>
    </location>
</feature>
<feature type="transmembrane region" description="Helical" evidence="9">
    <location>
        <begin position="189"/>
        <end position="206"/>
    </location>
</feature>
<keyword evidence="4" id="KW-0808">Transferase</keyword>
<reference evidence="12 13" key="1">
    <citation type="submission" date="2021-03" db="EMBL/GenBank/DDBJ databases">
        <title>Sequencing the genomes of 1000 actinobacteria strains.</title>
        <authorList>
            <person name="Klenk H.-P."/>
        </authorList>
    </citation>
    <scope>NUCLEOTIDE SEQUENCE [LARGE SCALE GENOMIC DNA]</scope>
    <source>
        <strain evidence="12 13">DSM 45516</strain>
    </source>
</reference>
<dbReference type="InterPro" id="IPR003594">
    <property type="entry name" value="HATPase_dom"/>
</dbReference>
<gene>
    <name evidence="12" type="ORF">BJ987_002831</name>
</gene>
<evidence type="ECO:0000256" key="1">
    <source>
        <dbReference type="ARBA" id="ARBA00000085"/>
    </source>
</evidence>
<keyword evidence="5" id="KW-0547">Nucleotide-binding</keyword>
<dbReference type="Gene3D" id="1.20.5.1930">
    <property type="match status" value="1"/>
</dbReference>
<keyword evidence="13" id="KW-1185">Reference proteome</keyword>
<evidence type="ECO:0000259" key="11">
    <source>
        <dbReference type="Pfam" id="PF07730"/>
    </source>
</evidence>
<dbReference type="SUPFAM" id="SSF55874">
    <property type="entry name" value="ATPase domain of HSP90 chaperone/DNA topoisomerase II/histidine kinase"/>
    <property type="match status" value="1"/>
</dbReference>